<evidence type="ECO:0000259" key="2">
    <source>
        <dbReference type="PROSITE" id="PS50086"/>
    </source>
</evidence>
<feature type="compositionally biased region" description="Acidic residues" evidence="1">
    <location>
        <begin position="442"/>
        <end position="453"/>
    </location>
</feature>
<name>A0A5J5CJQ4_9PERO</name>
<keyword evidence="4" id="KW-1185">Reference proteome</keyword>
<feature type="domain" description="Rab-GAP TBC" evidence="2">
    <location>
        <begin position="1"/>
        <end position="95"/>
    </location>
</feature>
<dbReference type="PROSITE" id="PS50086">
    <property type="entry name" value="TBC_RABGAP"/>
    <property type="match status" value="1"/>
</dbReference>
<feature type="region of interest" description="Disordered" evidence="1">
    <location>
        <begin position="179"/>
        <end position="198"/>
    </location>
</feature>
<proteinExistence type="predicted"/>
<reference evidence="3 4" key="1">
    <citation type="submission" date="2019-08" db="EMBL/GenBank/DDBJ databases">
        <title>A chromosome-level genome assembly, high-density linkage maps, and genome scans reveal the genomic architecture of hybrid incompatibilities underlying speciation via character displacement in darters (Percidae: Etheostominae).</title>
        <authorList>
            <person name="Moran R.L."/>
            <person name="Catchen J.M."/>
            <person name="Fuller R.C."/>
        </authorList>
    </citation>
    <scope>NUCLEOTIDE SEQUENCE [LARGE SCALE GENOMIC DNA]</scope>
    <source>
        <strain evidence="3">EspeVRDwgs_2016</strain>
        <tissue evidence="3">Muscle</tissue>
    </source>
</reference>
<feature type="compositionally biased region" description="Basic and acidic residues" evidence="1">
    <location>
        <begin position="323"/>
        <end position="334"/>
    </location>
</feature>
<feature type="compositionally biased region" description="Gly residues" evidence="1">
    <location>
        <begin position="246"/>
        <end position="258"/>
    </location>
</feature>
<feature type="region of interest" description="Disordered" evidence="1">
    <location>
        <begin position="240"/>
        <end position="259"/>
    </location>
</feature>
<dbReference type="InterPro" id="IPR000195">
    <property type="entry name" value="Rab-GAP-TBC_dom"/>
</dbReference>
<feature type="compositionally biased region" description="Low complexity" evidence="1">
    <location>
        <begin position="399"/>
        <end position="409"/>
    </location>
</feature>
<protein>
    <recommendedName>
        <fullName evidence="2">Rab-GAP TBC domain-containing protein</fullName>
    </recommendedName>
</protein>
<organism evidence="3 4">
    <name type="scientific">Etheostoma spectabile</name>
    <name type="common">orangethroat darter</name>
    <dbReference type="NCBI Taxonomy" id="54343"/>
    <lineage>
        <taxon>Eukaryota</taxon>
        <taxon>Metazoa</taxon>
        <taxon>Chordata</taxon>
        <taxon>Craniata</taxon>
        <taxon>Vertebrata</taxon>
        <taxon>Euteleostomi</taxon>
        <taxon>Actinopterygii</taxon>
        <taxon>Neopterygii</taxon>
        <taxon>Teleostei</taxon>
        <taxon>Neoteleostei</taxon>
        <taxon>Acanthomorphata</taxon>
        <taxon>Eupercaria</taxon>
        <taxon>Perciformes</taxon>
        <taxon>Percoidei</taxon>
        <taxon>Percidae</taxon>
        <taxon>Etheostomatinae</taxon>
        <taxon>Etheostoma</taxon>
    </lineage>
</organism>
<dbReference type="Gene3D" id="1.10.472.80">
    <property type="entry name" value="Ypt/Rab-GAP domain of gyp1p, domain 3"/>
    <property type="match status" value="1"/>
</dbReference>
<feature type="compositionally biased region" description="Pro residues" evidence="1">
    <location>
        <begin position="547"/>
        <end position="557"/>
    </location>
</feature>
<gene>
    <name evidence="3" type="ORF">FQN60_005896</name>
</gene>
<dbReference type="InterPro" id="IPR035969">
    <property type="entry name" value="Rab-GAP_TBC_sf"/>
</dbReference>
<sequence>MIYLIDKVLPESYFANNLRALSVDMAVFRDLLRLKLPRLSQHLYHLQKAANREAGGSYEPPLTNVFTMQWFLTMFATCLPAPTVLKIWDSVFFEGSEVLFRVALAIWERLGERIEYCNTADEFYSTMGCLTQEMLENNLIDPPELMQEVYSMAVFPFPQLAELREKYTYNITPFPTSVKSSASGGLGSWESDDDADMDDEDSVVTALGCLGPLGGLLAPELQRYQKHLKDQRGEQGNIAELSPGAVGAGGGGGGGGGARAEHQAAINSMMMERMSTDIYALKKQYTRIKRRQQEQAMQLYIRTGPGPKVATSAGGLQEHPKRHSDSTAHHTDEKCPATRVLASQLNPSSSVINHLLLGRKPRGDPWCSRPTSTSTSTLPGSRAASLSQSHGSPARQRCGSLLSNSTGSPGSSGGDAGSPWRAHVRVHRRNIARARAQLGFGDSEEREDDEEREEAGGSARFEGEGERMIEENERDDEVSVSPSPDPSGTASVCEDALQVADGTEEAEVAEVVVQLDSLDLEDKSNLTSPNNANPNTQPPISESKPAPQAPLLPPPPSSNRHKESDSSGSERSTASDRHFPSIALPPPHHSFNSSPSTLSPSPSPVPTLASLGPSCSSSPTPPSTPTPSSTFCLPSSQSADGFSSLTLSASSTFYKTSSPSTPSLSSISSSSRSRLSSSPSTPGLSSCGASTPKQQVFSPFPSVKQPRKSAAARNLGLYGPTSRTPTVHFPQLSRNLNRSSAAGTTGSR</sequence>
<feature type="region of interest" description="Disordered" evidence="1">
    <location>
        <begin position="435"/>
        <end position="492"/>
    </location>
</feature>
<feature type="compositionally biased region" description="Low complexity" evidence="1">
    <location>
        <begin position="626"/>
        <end position="635"/>
    </location>
</feature>
<feature type="region of interest" description="Disordered" evidence="1">
    <location>
        <begin position="520"/>
        <end position="635"/>
    </location>
</feature>
<feature type="compositionally biased region" description="Basic and acidic residues" evidence="1">
    <location>
        <begin position="461"/>
        <end position="471"/>
    </location>
</feature>
<dbReference type="GO" id="GO:0005783">
    <property type="term" value="C:endoplasmic reticulum"/>
    <property type="evidence" value="ECO:0007669"/>
    <property type="project" value="TreeGrafter"/>
</dbReference>
<evidence type="ECO:0000256" key="1">
    <source>
        <dbReference type="SAM" id="MobiDB-lite"/>
    </source>
</evidence>
<dbReference type="EMBL" id="VOFY01000023">
    <property type="protein sequence ID" value="KAA8580361.1"/>
    <property type="molecule type" value="Genomic_DNA"/>
</dbReference>
<feature type="compositionally biased region" description="Polar residues" evidence="1">
    <location>
        <begin position="732"/>
        <end position="748"/>
    </location>
</feature>
<dbReference type="Proteomes" id="UP000327493">
    <property type="component" value="Chromosome 23"/>
</dbReference>
<feature type="compositionally biased region" description="Low complexity" evidence="1">
    <location>
        <begin position="652"/>
        <end position="686"/>
    </location>
</feature>
<feature type="region of interest" description="Disordered" evidence="1">
    <location>
        <begin position="652"/>
        <end position="748"/>
    </location>
</feature>
<feature type="compositionally biased region" description="Polar residues" evidence="1">
    <location>
        <begin position="687"/>
        <end position="697"/>
    </location>
</feature>
<feature type="region of interest" description="Disordered" evidence="1">
    <location>
        <begin position="304"/>
        <end position="334"/>
    </location>
</feature>
<comment type="caution">
    <text evidence="3">The sequence shown here is derived from an EMBL/GenBank/DDBJ whole genome shotgun (WGS) entry which is preliminary data.</text>
</comment>
<evidence type="ECO:0000313" key="3">
    <source>
        <dbReference type="EMBL" id="KAA8580361.1"/>
    </source>
</evidence>
<evidence type="ECO:0000313" key="4">
    <source>
        <dbReference type="Proteomes" id="UP000327493"/>
    </source>
</evidence>
<accession>A0A5J5CJQ4</accession>
<feature type="compositionally biased region" description="Polar residues" evidence="1">
    <location>
        <begin position="525"/>
        <end position="540"/>
    </location>
</feature>
<feature type="compositionally biased region" description="Low complexity" evidence="1">
    <location>
        <begin position="589"/>
        <end position="618"/>
    </location>
</feature>
<dbReference type="Pfam" id="PF15733">
    <property type="entry name" value="DUF4682"/>
    <property type="match status" value="1"/>
</dbReference>
<dbReference type="PANTHER" id="PTHR13399:SF4">
    <property type="entry name" value="TBC1 DOMAIN FAMILY MEMBER 30"/>
    <property type="match status" value="1"/>
</dbReference>
<dbReference type="PANTHER" id="PTHR13399">
    <property type="entry name" value="TRANSLOCON-ASSOCIATED PROTEIN TRAP , GAMMA SUBUNIT"/>
    <property type="match status" value="1"/>
</dbReference>
<dbReference type="Pfam" id="PF00566">
    <property type="entry name" value="RabGAP-TBC"/>
    <property type="match status" value="1"/>
</dbReference>
<dbReference type="SUPFAM" id="SSF47923">
    <property type="entry name" value="Ypt/Rab-GAP domain of gyp1p"/>
    <property type="match status" value="1"/>
</dbReference>
<dbReference type="InterPro" id="IPR032738">
    <property type="entry name" value="Tbc1d30_C"/>
</dbReference>
<dbReference type="FunFam" id="1.10.472.80:FF:000011">
    <property type="entry name" value="TBC1 domain family member 30"/>
    <property type="match status" value="1"/>
</dbReference>
<dbReference type="AlphaFoldDB" id="A0A5J5CJQ4"/>
<feature type="region of interest" description="Disordered" evidence="1">
    <location>
        <begin position="357"/>
        <end position="420"/>
    </location>
</feature>